<comment type="similarity">
    <text evidence="1 8">Belongs to the GcvT family.</text>
</comment>
<dbReference type="Pfam" id="PF08669">
    <property type="entry name" value="GCV_T_C"/>
    <property type="match status" value="1"/>
</dbReference>
<dbReference type="Proteomes" id="UP000419144">
    <property type="component" value="Unassembled WGS sequence"/>
</dbReference>
<evidence type="ECO:0000256" key="7">
    <source>
        <dbReference type="PIRSR" id="PIRSR006487-1"/>
    </source>
</evidence>
<keyword evidence="8" id="KW-0496">Mitochondrion</keyword>
<evidence type="ECO:0000256" key="5">
    <source>
        <dbReference type="ARBA" id="ARBA00031395"/>
    </source>
</evidence>
<protein>
    <recommendedName>
        <fullName evidence="2 8">Aminomethyltransferase</fullName>
        <ecNumber evidence="2 8">2.1.2.10</ecNumber>
    </recommendedName>
    <alternativeName>
        <fullName evidence="5 8">Glycine cleavage system T protein</fullName>
    </alternativeName>
</protein>
<evidence type="ECO:0000259" key="9">
    <source>
        <dbReference type="Pfam" id="PF01571"/>
    </source>
</evidence>
<dbReference type="InterPro" id="IPR027266">
    <property type="entry name" value="TrmE/GcvT-like"/>
</dbReference>
<dbReference type="VEuPathDB" id="TriTrypDB:LtaPh_3639200"/>
<gene>
    <name evidence="11" type="ORF">LtaPh_3639200</name>
</gene>
<dbReference type="Gene3D" id="4.10.1250.10">
    <property type="entry name" value="Aminomethyltransferase fragment"/>
    <property type="match status" value="1"/>
</dbReference>
<evidence type="ECO:0000256" key="8">
    <source>
        <dbReference type="RuleBase" id="RU003981"/>
    </source>
</evidence>
<keyword evidence="3 8" id="KW-0032">Aminotransferase</keyword>
<dbReference type="GO" id="GO:0004047">
    <property type="term" value="F:aminomethyltransferase activity"/>
    <property type="evidence" value="ECO:0007669"/>
    <property type="project" value="UniProtKB-EC"/>
</dbReference>
<feature type="binding site" evidence="7">
    <location>
        <position position="203"/>
    </location>
    <ligand>
        <name>substrate</name>
    </ligand>
</feature>
<dbReference type="InterPro" id="IPR006222">
    <property type="entry name" value="GCVT_N"/>
</dbReference>
<evidence type="ECO:0000256" key="3">
    <source>
        <dbReference type="ARBA" id="ARBA00022576"/>
    </source>
</evidence>
<keyword evidence="8" id="KW-0809">Transit peptide</keyword>
<dbReference type="InterPro" id="IPR028896">
    <property type="entry name" value="GcvT/YgfZ/DmdA"/>
</dbReference>
<comment type="caution">
    <text evidence="11">The sequence shown here is derived from an EMBL/GenBank/DDBJ whole genome shotgun (WGS) entry which is preliminary data.</text>
</comment>
<evidence type="ECO:0000259" key="10">
    <source>
        <dbReference type="Pfam" id="PF08669"/>
    </source>
</evidence>
<reference evidence="11" key="1">
    <citation type="submission" date="2019-11" db="EMBL/GenBank/DDBJ databases">
        <title>Leishmania tarentolae CDS.</title>
        <authorList>
            <person name="Goto Y."/>
            <person name="Yamagishi J."/>
        </authorList>
    </citation>
    <scope>NUCLEOTIDE SEQUENCE [LARGE SCALE GENOMIC DNA]</scope>
    <source>
        <strain evidence="11">Parrot Tar II</strain>
    </source>
</reference>
<name>A0A640KWU7_LEITA</name>
<comment type="catalytic activity">
    <reaction evidence="6 8">
        <text>N(6)-[(R)-S(8)-aminomethyldihydrolipoyl]-L-lysyl-[protein] + (6S)-5,6,7,8-tetrahydrofolate = N(6)-[(R)-dihydrolipoyl]-L-lysyl-[protein] + (6R)-5,10-methylene-5,6,7,8-tetrahydrofolate + NH4(+)</text>
        <dbReference type="Rhea" id="RHEA:16945"/>
        <dbReference type="Rhea" id="RHEA-COMP:10475"/>
        <dbReference type="Rhea" id="RHEA-COMP:10492"/>
        <dbReference type="ChEBI" id="CHEBI:15636"/>
        <dbReference type="ChEBI" id="CHEBI:28938"/>
        <dbReference type="ChEBI" id="CHEBI:57453"/>
        <dbReference type="ChEBI" id="CHEBI:83100"/>
        <dbReference type="ChEBI" id="CHEBI:83143"/>
        <dbReference type="EC" id="2.1.2.10"/>
    </reaction>
</comment>
<feature type="domain" description="Aminomethyltransferase C-terminal" evidence="10">
    <location>
        <begin position="294"/>
        <end position="368"/>
    </location>
</feature>
<evidence type="ECO:0000256" key="6">
    <source>
        <dbReference type="ARBA" id="ARBA00047665"/>
    </source>
</evidence>
<feature type="domain" description="GCVT N-terminal" evidence="9">
    <location>
        <begin position="10"/>
        <end position="264"/>
    </location>
</feature>
<dbReference type="PIRSF" id="PIRSF006487">
    <property type="entry name" value="GcvT"/>
    <property type="match status" value="1"/>
</dbReference>
<dbReference type="GO" id="GO:0008483">
    <property type="term" value="F:transaminase activity"/>
    <property type="evidence" value="ECO:0007669"/>
    <property type="project" value="UniProtKB-KW"/>
</dbReference>
<evidence type="ECO:0000256" key="1">
    <source>
        <dbReference type="ARBA" id="ARBA00008609"/>
    </source>
</evidence>
<dbReference type="Gene3D" id="3.30.1360.120">
    <property type="entry name" value="Probable tRNA modification gtpase trme, domain 1"/>
    <property type="match status" value="1"/>
</dbReference>
<dbReference type="GO" id="GO:0005960">
    <property type="term" value="C:glycine cleavage complex"/>
    <property type="evidence" value="ECO:0007669"/>
    <property type="project" value="InterPro"/>
</dbReference>
<dbReference type="FunFam" id="2.40.30.110:FF:000003">
    <property type="entry name" value="Aminomethyltransferase"/>
    <property type="match status" value="1"/>
</dbReference>
<comment type="function">
    <text evidence="8">The glycine cleavage system catalyzes the degradation of glycine.</text>
</comment>
<dbReference type="PANTHER" id="PTHR43757">
    <property type="entry name" value="AMINOMETHYLTRANSFERASE"/>
    <property type="match status" value="1"/>
</dbReference>
<dbReference type="InterPro" id="IPR006223">
    <property type="entry name" value="GcvT"/>
</dbReference>
<evidence type="ECO:0000256" key="2">
    <source>
        <dbReference type="ARBA" id="ARBA00012616"/>
    </source>
</evidence>
<dbReference type="InterPro" id="IPR013977">
    <property type="entry name" value="GcvT_C"/>
</dbReference>
<comment type="subcellular location">
    <subcellularLocation>
        <location evidence="8">Mitochondrion</location>
    </subcellularLocation>
</comment>
<dbReference type="Gene3D" id="2.40.30.110">
    <property type="entry name" value="Aminomethyltransferase beta-barrel domains"/>
    <property type="match status" value="1"/>
</dbReference>
<dbReference type="FunFam" id="3.30.70.1400:FF:000001">
    <property type="entry name" value="Aminomethyltransferase"/>
    <property type="match status" value="1"/>
</dbReference>
<sequence>MSASLKKTALHSFHLAQQAKMDAFAGYHMPISYGRLGVLKEHLYTRQVAGIFDVSHMGQYEIRGADREKFMEHVTPVDLQRTRVGQGALTILTNAQGGIKDDCVVMKMADHLFLVLNAGCKDKDVAHMEKVLREGAMKGADVQLVPLDRSLVALQGPQAAAIVSDLMDGVPDMGFMHCREKVNIKGMAVQVTRCGYTGEDGFEISVSNADVVALVELLISRKAEMIGLGARDSLRLEAGLNLYGHELTEDTNPVSARFMWTISKRRMTEGGFIGYESIKTFRENASNGAVPRLRVGLVSTGPIAREKAIIEMAGKQVGEVTSGCPSPCLKKNIALGYIDRELAKDGVKLDLVVRGRRVPAEVVTPPFVPPRYYRRPK</sequence>
<evidence type="ECO:0000256" key="4">
    <source>
        <dbReference type="ARBA" id="ARBA00022679"/>
    </source>
</evidence>
<dbReference type="GO" id="GO:0005739">
    <property type="term" value="C:mitochondrion"/>
    <property type="evidence" value="ECO:0007669"/>
    <property type="project" value="UniProtKB-SubCell"/>
</dbReference>
<dbReference type="EMBL" id="BLBS01000057">
    <property type="protein sequence ID" value="GET93474.1"/>
    <property type="molecule type" value="Genomic_DNA"/>
</dbReference>
<dbReference type="AlphaFoldDB" id="A0A640KWU7"/>
<dbReference type="Gene3D" id="3.30.70.1400">
    <property type="entry name" value="Aminomethyltransferase beta-barrel domains"/>
    <property type="match status" value="1"/>
</dbReference>
<dbReference type="GO" id="GO:0008168">
    <property type="term" value="F:methyltransferase activity"/>
    <property type="evidence" value="ECO:0007669"/>
    <property type="project" value="UniProtKB-KW"/>
</dbReference>
<accession>A0A640KWU7</accession>
<dbReference type="PANTHER" id="PTHR43757:SF2">
    <property type="entry name" value="AMINOMETHYLTRANSFERASE, MITOCHONDRIAL"/>
    <property type="match status" value="1"/>
</dbReference>
<dbReference type="EC" id="2.1.2.10" evidence="2 8"/>
<dbReference type="NCBIfam" id="TIGR00528">
    <property type="entry name" value="gcvT"/>
    <property type="match status" value="1"/>
</dbReference>
<evidence type="ECO:0000313" key="11">
    <source>
        <dbReference type="EMBL" id="GET93474.1"/>
    </source>
</evidence>
<dbReference type="NCBIfam" id="NF001567">
    <property type="entry name" value="PRK00389.1"/>
    <property type="match status" value="1"/>
</dbReference>
<keyword evidence="12" id="KW-1185">Reference proteome</keyword>
<proteinExistence type="inferred from homology"/>
<dbReference type="GO" id="GO:0032259">
    <property type="term" value="P:methylation"/>
    <property type="evidence" value="ECO:0007669"/>
    <property type="project" value="UniProtKB-KW"/>
</dbReference>
<dbReference type="OrthoDB" id="10263536at2759"/>
<evidence type="ECO:0000313" key="12">
    <source>
        <dbReference type="Proteomes" id="UP000419144"/>
    </source>
</evidence>
<dbReference type="SUPFAM" id="SSF103025">
    <property type="entry name" value="Folate-binding domain"/>
    <property type="match status" value="1"/>
</dbReference>
<keyword evidence="4 8" id="KW-0808">Transferase</keyword>
<organism evidence="11 12">
    <name type="scientific">Leishmania tarentolae</name>
    <name type="common">Sauroleishmania tarentolae</name>
    <dbReference type="NCBI Taxonomy" id="5689"/>
    <lineage>
        <taxon>Eukaryota</taxon>
        <taxon>Discoba</taxon>
        <taxon>Euglenozoa</taxon>
        <taxon>Kinetoplastea</taxon>
        <taxon>Metakinetoplastina</taxon>
        <taxon>Trypanosomatida</taxon>
        <taxon>Trypanosomatidae</taxon>
        <taxon>Leishmaniinae</taxon>
        <taxon>Leishmania</taxon>
        <taxon>lizard Leishmania</taxon>
    </lineage>
</organism>
<dbReference type="Pfam" id="PF01571">
    <property type="entry name" value="GCV_T"/>
    <property type="match status" value="1"/>
</dbReference>
<comment type="subunit">
    <text evidence="8">The glycine cleavage system is composed of four proteins: P, T, L and H.</text>
</comment>
<dbReference type="GO" id="GO:0006546">
    <property type="term" value="P:glycine catabolic process"/>
    <property type="evidence" value="ECO:0007669"/>
    <property type="project" value="InterPro"/>
</dbReference>
<dbReference type="InterPro" id="IPR029043">
    <property type="entry name" value="GcvT/YgfZ_C"/>
</dbReference>
<dbReference type="SUPFAM" id="SSF101790">
    <property type="entry name" value="Aminomethyltransferase beta-barrel domain"/>
    <property type="match status" value="1"/>
</dbReference>